<protein>
    <submittedName>
        <fullName evidence="1">Uncharacterized protein</fullName>
    </submittedName>
</protein>
<gene>
    <name evidence="1" type="ORF">S12H4_28961</name>
</gene>
<comment type="caution">
    <text evidence="1">The sequence shown here is derived from an EMBL/GenBank/DDBJ whole genome shotgun (WGS) entry which is preliminary data.</text>
</comment>
<sequence>PQKPNQIPYLLNKVIKEVAKIKSNFDISLSFSKSQIILLKIQLRY</sequence>
<proteinExistence type="predicted"/>
<feature type="non-terminal residue" evidence="1">
    <location>
        <position position="1"/>
    </location>
</feature>
<dbReference type="AlphaFoldDB" id="X1SKU7"/>
<reference evidence="1" key="1">
    <citation type="journal article" date="2014" name="Front. Microbiol.">
        <title>High frequency of phylogenetically diverse reductive dehalogenase-homologous genes in deep subseafloor sedimentary metagenomes.</title>
        <authorList>
            <person name="Kawai M."/>
            <person name="Futagami T."/>
            <person name="Toyoda A."/>
            <person name="Takaki Y."/>
            <person name="Nishi S."/>
            <person name="Hori S."/>
            <person name="Arai W."/>
            <person name="Tsubouchi T."/>
            <person name="Morono Y."/>
            <person name="Uchiyama I."/>
            <person name="Ito T."/>
            <person name="Fujiyama A."/>
            <person name="Inagaki F."/>
            <person name="Takami H."/>
        </authorList>
    </citation>
    <scope>NUCLEOTIDE SEQUENCE</scope>
    <source>
        <strain evidence="1">Expedition CK06-06</strain>
    </source>
</reference>
<dbReference type="EMBL" id="BARW01016662">
    <property type="protein sequence ID" value="GAI93682.1"/>
    <property type="molecule type" value="Genomic_DNA"/>
</dbReference>
<accession>X1SKU7</accession>
<name>X1SKU7_9ZZZZ</name>
<evidence type="ECO:0000313" key="1">
    <source>
        <dbReference type="EMBL" id="GAI93682.1"/>
    </source>
</evidence>
<organism evidence="1">
    <name type="scientific">marine sediment metagenome</name>
    <dbReference type="NCBI Taxonomy" id="412755"/>
    <lineage>
        <taxon>unclassified sequences</taxon>
        <taxon>metagenomes</taxon>
        <taxon>ecological metagenomes</taxon>
    </lineage>
</organism>